<dbReference type="RefSeq" id="WP_072723847.1">
    <property type="nucleotide sequence ID" value="NZ_BDIS01000003.1"/>
</dbReference>
<name>A0A261FT29_9BIFI</name>
<dbReference type="AlphaFoldDB" id="A0A261FT29"/>
<dbReference type="OrthoDB" id="3230671at2"/>
<feature type="chain" id="PRO_5043153367" description="Lipoprotein" evidence="2">
    <location>
        <begin position="27"/>
        <end position="247"/>
    </location>
</feature>
<reference evidence="3 4" key="1">
    <citation type="journal article" date="2017" name="BMC Genomics">
        <title>Comparative genomic and phylogenomic analyses of the Bifidobacteriaceae family.</title>
        <authorList>
            <person name="Lugli G.A."/>
            <person name="Milani C."/>
            <person name="Turroni F."/>
            <person name="Duranti S."/>
            <person name="Mancabelli L."/>
            <person name="Mangifesta M."/>
            <person name="Ferrario C."/>
            <person name="Modesto M."/>
            <person name="Mattarelli P."/>
            <person name="Jiri K."/>
            <person name="van Sinderen D."/>
            <person name="Ventura M."/>
        </authorList>
    </citation>
    <scope>NUCLEOTIDE SEQUENCE [LARGE SCALE GENOMIC DNA]</scope>
    <source>
        <strain evidence="3 4">DSM 28807</strain>
    </source>
</reference>
<dbReference type="Proteomes" id="UP000216352">
    <property type="component" value="Unassembled WGS sequence"/>
</dbReference>
<feature type="region of interest" description="Disordered" evidence="1">
    <location>
        <begin position="25"/>
        <end position="61"/>
    </location>
</feature>
<proteinExistence type="predicted"/>
<keyword evidence="4" id="KW-1185">Reference proteome</keyword>
<accession>A0A261FT29</accession>
<evidence type="ECO:0000256" key="2">
    <source>
        <dbReference type="SAM" id="SignalP"/>
    </source>
</evidence>
<evidence type="ECO:0008006" key="5">
    <source>
        <dbReference type="Google" id="ProtNLM"/>
    </source>
</evidence>
<evidence type="ECO:0000256" key="1">
    <source>
        <dbReference type="SAM" id="MobiDB-lite"/>
    </source>
</evidence>
<sequence length="247" mass="26452">MKGMIRFGAAAVAVMTLAGMSGCSRAADGGQTTADEATGKSSGQTSGGGASQNSGRDIGSGVAGEKLANSLDEYIDMFISNQFEPASDYEKSVMERAKADGGVTAADYEDAWSTYKSCMLDKGYKEIVLIKYPNGIYEEAVHYSGTDSQEEKYDADQASCFGNVNIVAEIYAVQQGNGSLLSNRDEAIVDCLRRNDLVPKDYTAEQYARERADGELSYDAQDMGVRGCQAANNSFVGFADDPVEKLW</sequence>
<evidence type="ECO:0000313" key="4">
    <source>
        <dbReference type="Proteomes" id="UP000216352"/>
    </source>
</evidence>
<evidence type="ECO:0000313" key="3">
    <source>
        <dbReference type="EMBL" id="OZG62350.1"/>
    </source>
</evidence>
<organism evidence="3 4">
    <name type="scientific">Bifidobacterium lemurum</name>
    <dbReference type="NCBI Taxonomy" id="1603886"/>
    <lineage>
        <taxon>Bacteria</taxon>
        <taxon>Bacillati</taxon>
        <taxon>Actinomycetota</taxon>
        <taxon>Actinomycetes</taxon>
        <taxon>Bifidobacteriales</taxon>
        <taxon>Bifidobacteriaceae</taxon>
        <taxon>Bifidobacterium</taxon>
    </lineage>
</organism>
<protein>
    <recommendedName>
        <fullName evidence="5">Lipoprotein</fullName>
    </recommendedName>
</protein>
<dbReference type="PROSITE" id="PS51257">
    <property type="entry name" value="PROKAR_LIPOPROTEIN"/>
    <property type="match status" value="1"/>
</dbReference>
<comment type="caution">
    <text evidence="3">The sequence shown here is derived from an EMBL/GenBank/DDBJ whole genome shotgun (WGS) entry which is preliminary data.</text>
</comment>
<dbReference type="EMBL" id="MWWX01000005">
    <property type="protein sequence ID" value="OZG62350.1"/>
    <property type="molecule type" value="Genomic_DNA"/>
</dbReference>
<keyword evidence="2" id="KW-0732">Signal</keyword>
<feature type="signal peptide" evidence="2">
    <location>
        <begin position="1"/>
        <end position="26"/>
    </location>
</feature>
<dbReference type="STRING" id="1603886.GCA_001895165_00303"/>
<gene>
    <name evidence="3" type="ORF">BLEM_0896</name>
</gene>